<dbReference type="InterPro" id="IPR036047">
    <property type="entry name" value="F-box-like_dom_sf"/>
</dbReference>
<dbReference type="SUPFAM" id="SSF81383">
    <property type="entry name" value="F-box domain"/>
    <property type="match status" value="1"/>
</dbReference>
<dbReference type="InterPro" id="IPR055294">
    <property type="entry name" value="FBL60-like"/>
</dbReference>
<evidence type="ECO:0000313" key="3">
    <source>
        <dbReference type="Proteomes" id="UP000694864"/>
    </source>
</evidence>
<reference evidence="3" key="1">
    <citation type="journal article" date="2014" name="Nat. Commun.">
        <title>The emerging biofuel crop Camelina sativa retains a highly undifferentiated hexaploid genome structure.</title>
        <authorList>
            <person name="Kagale S."/>
            <person name="Koh C."/>
            <person name="Nixon J."/>
            <person name="Bollina V."/>
            <person name="Clarke W.E."/>
            <person name="Tuteja R."/>
            <person name="Spillane C."/>
            <person name="Robinson S.J."/>
            <person name="Links M.G."/>
            <person name="Clarke C."/>
            <person name="Higgins E.E."/>
            <person name="Huebert T."/>
            <person name="Sharpe A.G."/>
            <person name="Parkin I.A."/>
        </authorList>
    </citation>
    <scope>NUCLEOTIDE SEQUENCE [LARGE SCALE GENOMIC DNA]</scope>
    <source>
        <strain evidence="3">cv. DH55</strain>
    </source>
</reference>
<keyword evidence="3" id="KW-1185">Reference proteome</keyword>
<reference evidence="4" key="2">
    <citation type="submission" date="2025-08" db="UniProtKB">
        <authorList>
            <consortium name="RefSeq"/>
        </authorList>
    </citation>
    <scope>IDENTIFICATION</scope>
    <source>
        <tissue evidence="4">Leaf</tissue>
    </source>
</reference>
<evidence type="ECO:0000259" key="1">
    <source>
        <dbReference type="Pfam" id="PF00646"/>
    </source>
</evidence>
<dbReference type="Proteomes" id="UP000694864">
    <property type="component" value="Chromosome 7"/>
</dbReference>
<protein>
    <submittedName>
        <fullName evidence="4">F-box/LRR-repeat protein At3g60040-like</fullName>
    </submittedName>
</protein>
<evidence type="ECO:0000259" key="2">
    <source>
        <dbReference type="Pfam" id="PF24758"/>
    </source>
</evidence>
<gene>
    <name evidence="4" type="primary">LOC104704206</name>
</gene>
<dbReference type="PANTHER" id="PTHR31293:SF22">
    <property type="entry name" value="BNAC06G06520D PROTEIN"/>
    <property type="match status" value="1"/>
</dbReference>
<sequence>MDTKKLDTGSEDAISWLPHEVLGDILSRVPTKLAASTSVLSKKWRDMFALVHNLDFDNFVFLQPEDGKRERDEIRECFRNFVDRTLALQCASPLKKFSLKYHIGDDSEMDHMYPWIRNAVERGVVELDVSIEPTYGDILLPHEFFMSNTLVKLTLGTRISFGKFPPDLSLPALKSLFLDSVVFEYEDLCHVLLPGCPVLEDLVVRHKYFEALPYCISSRSIKKLSVHYDCELEIGPYSIMSFDAPSLVSL</sequence>
<dbReference type="Pfam" id="PF24758">
    <property type="entry name" value="LRR_At5g56370"/>
    <property type="match status" value="1"/>
</dbReference>
<feature type="domain" description="F-box" evidence="1">
    <location>
        <begin position="14"/>
        <end position="48"/>
    </location>
</feature>
<proteinExistence type="predicted"/>
<dbReference type="InterPro" id="IPR055411">
    <property type="entry name" value="LRR_FXL15/At3g58940/PEG3-like"/>
</dbReference>
<evidence type="ECO:0000313" key="4">
    <source>
        <dbReference type="RefSeq" id="XP_010418632.1"/>
    </source>
</evidence>
<name>A0ABM0T008_CAMSA</name>
<dbReference type="RefSeq" id="XP_010418632.1">
    <property type="nucleotide sequence ID" value="XM_010420330.1"/>
</dbReference>
<accession>A0ABM0T008</accession>
<dbReference type="InterPro" id="IPR001810">
    <property type="entry name" value="F-box_dom"/>
</dbReference>
<feature type="domain" description="F-box/LRR-repeat protein 15/At3g58940/PEG3-like LRR" evidence="2">
    <location>
        <begin position="115"/>
        <end position="248"/>
    </location>
</feature>
<organism evidence="3 4">
    <name type="scientific">Camelina sativa</name>
    <name type="common">False flax</name>
    <name type="synonym">Myagrum sativum</name>
    <dbReference type="NCBI Taxonomy" id="90675"/>
    <lineage>
        <taxon>Eukaryota</taxon>
        <taxon>Viridiplantae</taxon>
        <taxon>Streptophyta</taxon>
        <taxon>Embryophyta</taxon>
        <taxon>Tracheophyta</taxon>
        <taxon>Spermatophyta</taxon>
        <taxon>Magnoliopsida</taxon>
        <taxon>eudicotyledons</taxon>
        <taxon>Gunneridae</taxon>
        <taxon>Pentapetalae</taxon>
        <taxon>rosids</taxon>
        <taxon>malvids</taxon>
        <taxon>Brassicales</taxon>
        <taxon>Brassicaceae</taxon>
        <taxon>Camelineae</taxon>
        <taxon>Camelina</taxon>
    </lineage>
</organism>
<dbReference type="GeneID" id="104704206"/>
<dbReference type="Pfam" id="PF00646">
    <property type="entry name" value="F-box"/>
    <property type="match status" value="1"/>
</dbReference>
<dbReference type="PANTHER" id="PTHR31293">
    <property type="entry name" value="RNI-LIKE SUPERFAMILY PROTEIN"/>
    <property type="match status" value="1"/>
</dbReference>